<evidence type="ECO:0000313" key="12">
    <source>
        <dbReference type="Proteomes" id="UP000008743"/>
    </source>
</evidence>
<evidence type="ECO:0000256" key="2">
    <source>
        <dbReference type="ARBA" id="ARBA00007844"/>
    </source>
</evidence>
<dbReference type="eggNOG" id="KOG2359">
    <property type="taxonomic scope" value="Eukaryota"/>
</dbReference>
<keyword evidence="12" id="KW-1185">Reference proteome</keyword>
<evidence type="ECO:0000259" key="8">
    <source>
        <dbReference type="Pfam" id="PF06278"/>
    </source>
</evidence>
<dbReference type="PANTHER" id="PTHR14324">
    <property type="entry name" value="CONDENSIN-2 COMPLEX SUBUNIT H2"/>
    <property type="match status" value="1"/>
</dbReference>
<dbReference type="GO" id="GO:0000796">
    <property type="term" value="C:condensin complex"/>
    <property type="evidence" value="ECO:0007669"/>
    <property type="project" value="TreeGrafter"/>
</dbReference>
<feature type="compositionally biased region" description="Low complexity" evidence="7">
    <location>
        <begin position="772"/>
        <end position="792"/>
    </location>
</feature>
<evidence type="ECO:0000256" key="4">
    <source>
        <dbReference type="ARBA" id="ARBA00023067"/>
    </source>
</evidence>
<dbReference type="InterPro" id="IPR031719">
    <property type="entry name" value="H2_M"/>
</dbReference>
<evidence type="ECO:0000256" key="1">
    <source>
        <dbReference type="ARBA" id="ARBA00004123"/>
    </source>
</evidence>
<dbReference type="Proteomes" id="UP000008743">
    <property type="component" value="Unassembled WGS sequence"/>
</dbReference>
<evidence type="ECO:0000256" key="3">
    <source>
        <dbReference type="ARBA" id="ARBA00016903"/>
    </source>
</evidence>
<dbReference type="InParanoid" id="A0A0D2WGI8"/>
<dbReference type="GO" id="GO:0051306">
    <property type="term" value="P:mitotic sister chromatid separation"/>
    <property type="evidence" value="ECO:0007669"/>
    <property type="project" value="TreeGrafter"/>
</dbReference>
<evidence type="ECO:0000259" key="9">
    <source>
        <dbReference type="Pfam" id="PF16858"/>
    </source>
</evidence>
<dbReference type="Pfam" id="PF06278">
    <property type="entry name" value="CNDH2_N"/>
    <property type="match status" value="1"/>
</dbReference>
<organism evidence="11 12">
    <name type="scientific">Capsaspora owczarzaki (strain ATCC 30864)</name>
    <dbReference type="NCBI Taxonomy" id="595528"/>
    <lineage>
        <taxon>Eukaryota</taxon>
        <taxon>Filasterea</taxon>
        <taxon>Capsaspora</taxon>
    </lineage>
</organism>
<dbReference type="InterPro" id="IPR031739">
    <property type="entry name" value="Ncaph2"/>
</dbReference>
<feature type="domain" description="Condensin-2 complex subunit H2 C-terminal" evidence="9">
    <location>
        <begin position="614"/>
        <end position="735"/>
    </location>
</feature>
<feature type="region of interest" description="Disordered" evidence="7">
    <location>
        <begin position="535"/>
        <end position="583"/>
    </location>
</feature>
<accession>A0A0D2WGI8</accession>
<feature type="compositionally biased region" description="Acidic residues" evidence="7">
    <location>
        <begin position="556"/>
        <end position="566"/>
    </location>
</feature>
<evidence type="ECO:0000313" key="11">
    <source>
        <dbReference type="EMBL" id="KJE88530.1"/>
    </source>
</evidence>
<proteinExistence type="inferred from homology"/>
<dbReference type="EMBL" id="KE346360">
    <property type="protein sequence ID" value="KJE88530.1"/>
    <property type="molecule type" value="Genomic_DNA"/>
</dbReference>
<dbReference type="Pfam" id="PF16858">
    <property type="entry name" value="CNDH2_C"/>
    <property type="match status" value="1"/>
</dbReference>
<feature type="compositionally biased region" description="Low complexity" evidence="7">
    <location>
        <begin position="254"/>
        <end position="272"/>
    </location>
</feature>
<keyword evidence="5" id="KW-0539">Nucleus</keyword>
<dbReference type="GO" id="GO:0010032">
    <property type="term" value="P:meiotic chromosome condensation"/>
    <property type="evidence" value="ECO:0007669"/>
    <property type="project" value="TreeGrafter"/>
</dbReference>
<dbReference type="Pfam" id="PF16869">
    <property type="entry name" value="CNDH2_M"/>
    <property type="match status" value="1"/>
</dbReference>
<dbReference type="InterPro" id="IPR009378">
    <property type="entry name" value="H2_N"/>
</dbReference>
<feature type="domain" description="Condensin II complex subunit H2 middle" evidence="10">
    <location>
        <begin position="194"/>
        <end position="311"/>
    </location>
</feature>
<comment type="similarity">
    <text evidence="2">Belongs to the CND2 H2 (condensin-2 subunit 2) family.</text>
</comment>
<keyword evidence="4" id="KW-0226">DNA condensation</keyword>
<reference evidence="12" key="1">
    <citation type="submission" date="2011-02" db="EMBL/GenBank/DDBJ databases">
        <title>The Genome Sequence of Capsaspora owczarzaki ATCC 30864.</title>
        <authorList>
            <person name="Russ C."/>
            <person name="Cuomo C."/>
            <person name="Burger G."/>
            <person name="Gray M.W."/>
            <person name="Holland P.W.H."/>
            <person name="King N."/>
            <person name="Lang F.B.F."/>
            <person name="Roger A.J."/>
            <person name="Ruiz-Trillo I."/>
            <person name="Young S.K."/>
            <person name="Zeng Q."/>
            <person name="Gargeya S."/>
            <person name="Alvarado L."/>
            <person name="Berlin A."/>
            <person name="Chapman S.B."/>
            <person name="Chen Z."/>
            <person name="Freedman E."/>
            <person name="Gellesch M."/>
            <person name="Goldberg J."/>
            <person name="Griggs A."/>
            <person name="Gujja S."/>
            <person name="Heilman E."/>
            <person name="Heiman D."/>
            <person name="Howarth C."/>
            <person name="Mehta T."/>
            <person name="Neiman D."/>
            <person name="Pearson M."/>
            <person name="Roberts A."/>
            <person name="Saif S."/>
            <person name="Shea T."/>
            <person name="Shenoy N."/>
            <person name="Sisk P."/>
            <person name="Stolte C."/>
            <person name="Sykes S."/>
            <person name="White J."/>
            <person name="Yandava C."/>
            <person name="Haas B."/>
            <person name="Nusbaum C."/>
            <person name="Birren B."/>
        </authorList>
    </citation>
    <scope>NUCLEOTIDE SEQUENCE</scope>
    <source>
        <strain evidence="12">ATCC 30864</strain>
    </source>
</reference>
<dbReference type="OMA" id="FDPPEHK"/>
<evidence type="ECO:0000256" key="6">
    <source>
        <dbReference type="ARBA" id="ARBA00030479"/>
    </source>
</evidence>
<comment type="subcellular location">
    <subcellularLocation>
        <location evidence="1">Nucleus</location>
    </subcellularLocation>
</comment>
<evidence type="ECO:0000256" key="5">
    <source>
        <dbReference type="ARBA" id="ARBA00023242"/>
    </source>
</evidence>
<feature type="region of interest" description="Disordered" evidence="7">
    <location>
        <begin position="1"/>
        <end position="45"/>
    </location>
</feature>
<sequence>MPASRSRSSQSASSSAAAAASQPAANASSARTHDSDSVEHSDQRESRFGHLLQPIQDLTKNWNIDIASELNDYLNEIEHISVSFDQGITTLNFAEAALLIQGSACIYSKKVEYLYALVYQVLEMVANRRKAIQKQATSISAEGKDDDAQFEDEDDFLELDDLKESNNIDLADDEFDQLSSEPKDGGASIQLIARTPLALIPLSDKEKDGVTLFAANGEPLGSRCDFRMNTSLMHSSGALLLDLGERFRVEELQTRSQQSQSQPQQQPTQQPSVDQLASALAAMPNKPIPESNDDQNDGVHDWHYDDDDDDDGPMADDDDGLHDPTDVFSTQNVLTEVAAANGDALKPASAASALPERMTTRKMVAAVAEAVRNGSSAALAAFVDPWAPLDPHLPNKALEKPFKKGKTFRIPACLKESKSGSDAFATVTAPLIPISAFCAGVANTHKPVPTNKLKGLTFSDLDYLYWPEQKRRESQRKQDKQRLMSRLLMTAKGRRLVRRDGWDAVESPFLASDSMQDAQADMAATDTLRQSNNLLKDGDDDIFGAGPGSDVGYDNNDNDDDDDNNNEDLVYWGDDGANDSNSDAPARVTMTDAEAALFRAGDVQGQQPVEITMSYEELVRNYVDKFLKSAVLYAQETALSKRVAEWDEKIRPFLREQDERPPFDMLATGSVLIQTFKEIPAAAKEPVPFSNVVSNHEVFEVCRMFVSCLQLANQGNVAISRDQLDPDTGMRVKFLHGNAVYNFTGESEDAPESQSQRTEVAAPNLAASPENATTSSRTSKATKSAKSSSKATEPMEKPTKAVALGKKRGATAIA</sequence>
<dbReference type="PANTHER" id="PTHR14324:SF3">
    <property type="entry name" value="CONDENSIN-2 COMPLEX SUBUNIT H2"/>
    <property type="match status" value="1"/>
</dbReference>
<gene>
    <name evidence="11" type="ORF">CAOG_000175</name>
</gene>
<dbReference type="GO" id="GO:0003682">
    <property type="term" value="F:chromatin binding"/>
    <property type="evidence" value="ECO:0007669"/>
    <property type="project" value="TreeGrafter"/>
</dbReference>
<feature type="region of interest" description="Disordered" evidence="7">
    <location>
        <begin position="744"/>
        <end position="814"/>
    </location>
</feature>
<feature type="domain" description="Condensin II complex subunit H2 N-terminal" evidence="8">
    <location>
        <begin position="46"/>
        <end position="162"/>
    </location>
</feature>
<feature type="compositionally biased region" description="Basic residues" evidence="7">
    <location>
        <begin position="805"/>
        <end position="814"/>
    </location>
</feature>
<dbReference type="AlphaFoldDB" id="A0A0D2WGI8"/>
<feature type="region of interest" description="Disordered" evidence="7">
    <location>
        <begin position="251"/>
        <end position="326"/>
    </location>
</feature>
<feature type="compositionally biased region" description="Basic and acidic residues" evidence="7">
    <location>
        <begin position="31"/>
        <end position="45"/>
    </location>
</feature>
<evidence type="ECO:0000259" key="10">
    <source>
        <dbReference type="Pfam" id="PF16869"/>
    </source>
</evidence>
<dbReference type="PhylomeDB" id="A0A0D2WGI8"/>
<feature type="compositionally biased region" description="Low complexity" evidence="7">
    <location>
        <begin position="1"/>
        <end position="30"/>
    </location>
</feature>
<dbReference type="STRING" id="595528.A0A0D2WGI8"/>
<evidence type="ECO:0000256" key="7">
    <source>
        <dbReference type="SAM" id="MobiDB-lite"/>
    </source>
</evidence>
<dbReference type="OrthoDB" id="10038475at2759"/>
<dbReference type="InterPro" id="IPR031737">
    <property type="entry name" value="CNDH2_C"/>
</dbReference>
<dbReference type="GO" id="GO:0005634">
    <property type="term" value="C:nucleus"/>
    <property type="evidence" value="ECO:0007669"/>
    <property type="project" value="UniProtKB-SubCell"/>
</dbReference>
<protein>
    <recommendedName>
        <fullName evidence="3">Condensin-2 complex subunit H2</fullName>
    </recommendedName>
    <alternativeName>
        <fullName evidence="6">Non-SMC condensin II complex subunit H2</fullName>
    </alternativeName>
</protein>
<name>A0A0D2WGI8_CAPO3</name>
<feature type="compositionally biased region" description="Acidic residues" evidence="7">
    <location>
        <begin position="304"/>
        <end position="320"/>
    </location>
</feature>
<dbReference type="RefSeq" id="XP_004365046.1">
    <property type="nucleotide sequence ID" value="XM_004364989.2"/>
</dbReference>